<dbReference type="RefSeq" id="WP_380807803.1">
    <property type="nucleotide sequence ID" value="NZ_JBHRXL010000002.1"/>
</dbReference>
<keyword evidence="2" id="KW-1185">Reference proteome</keyword>
<comment type="caution">
    <text evidence="1">The sequence shown here is derived from an EMBL/GenBank/DDBJ whole genome shotgun (WGS) entry which is preliminary data.</text>
</comment>
<proteinExistence type="predicted"/>
<reference evidence="1 2" key="1">
    <citation type="submission" date="2024-05" db="EMBL/GenBank/DDBJ databases">
        <authorList>
            <person name="Liu Q."/>
            <person name="Xin Y.-H."/>
        </authorList>
    </citation>
    <scope>NUCLEOTIDE SEQUENCE [LARGE SCALE GENOMIC DNA]</scope>
    <source>
        <strain evidence="1 2">CGMCC 1.15349</strain>
    </source>
</reference>
<gene>
    <name evidence="1" type="ORF">ABC969_14260</name>
</gene>
<sequence length="92" mass="10618">MTMAHPSIPVRMPAPARVGWRRARQRRWSRPNDLPSATGLLRIMPSLPRAALARLTACMIDRMDEIDGDPDLEHLREDWEDSFDCEEDDAYV</sequence>
<evidence type="ECO:0000313" key="2">
    <source>
        <dbReference type="Proteomes" id="UP001404104"/>
    </source>
</evidence>
<protein>
    <submittedName>
        <fullName evidence="1">Uncharacterized protein</fullName>
    </submittedName>
</protein>
<accession>A0ABU9XVN0</accession>
<dbReference type="EMBL" id="JBDIMF010000006">
    <property type="protein sequence ID" value="MEN2787579.1"/>
    <property type="molecule type" value="Genomic_DNA"/>
</dbReference>
<name>A0ABU9XVN0_9SPHN</name>
<evidence type="ECO:0000313" key="1">
    <source>
        <dbReference type="EMBL" id="MEN2787579.1"/>
    </source>
</evidence>
<organism evidence="1 2">
    <name type="scientific">Sphingomonas qilianensis</name>
    <dbReference type="NCBI Taxonomy" id="1736690"/>
    <lineage>
        <taxon>Bacteria</taxon>
        <taxon>Pseudomonadati</taxon>
        <taxon>Pseudomonadota</taxon>
        <taxon>Alphaproteobacteria</taxon>
        <taxon>Sphingomonadales</taxon>
        <taxon>Sphingomonadaceae</taxon>
        <taxon>Sphingomonas</taxon>
    </lineage>
</organism>
<dbReference type="Proteomes" id="UP001404104">
    <property type="component" value="Unassembled WGS sequence"/>
</dbReference>